<reference evidence="3 4" key="1">
    <citation type="submission" date="2023-09" db="EMBL/GenBank/DDBJ databases">
        <title>Whole genome shotgun sequencing (WGS) of Bosea sp. ZW T0_25, isolated from stored onions (Allium cepa).</title>
        <authorList>
            <person name="Stoll D.A."/>
            <person name="Huch M."/>
        </authorList>
    </citation>
    <scope>NUCLEOTIDE SEQUENCE [LARGE SCALE GENOMIC DNA]</scope>
    <source>
        <strain evidence="3 4">ZW T0_25</strain>
    </source>
</reference>
<keyword evidence="2" id="KW-0732">Signal</keyword>
<accession>A0ABU3S8K9</accession>
<gene>
    <name evidence="3" type="ORF">RKE40_14400</name>
</gene>
<sequence>MKPLKISQIAGVLAAGALALSSGAALAQGVDLRPENSGPKYERGPTSWDNAPQRGNTYRADDYRPRYDHRPGYERSEAVTQREALRIARRNGVREVDGVRWNGNAWVIDGADRRGDEMRVEINWRGEIVDVDRD</sequence>
<feature type="chain" id="PRO_5047337158" description="Peptidase propeptide and YPEB domain-containing protein" evidence="2">
    <location>
        <begin position="28"/>
        <end position="134"/>
    </location>
</feature>
<dbReference type="EMBL" id="JAWDID010000019">
    <property type="protein sequence ID" value="MDU0341089.1"/>
    <property type="molecule type" value="Genomic_DNA"/>
</dbReference>
<comment type="caution">
    <text evidence="3">The sequence shown here is derived from an EMBL/GenBank/DDBJ whole genome shotgun (WGS) entry which is preliminary data.</text>
</comment>
<evidence type="ECO:0000256" key="1">
    <source>
        <dbReference type="SAM" id="MobiDB-lite"/>
    </source>
</evidence>
<dbReference type="Proteomes" id="UP001254257">
    <property type="component" value="Unassembled WGS sequence"/>
</dbReference>
<feature type="signal peptide" evidence="2">
    <location>
        <begin position="1"/>
        <end position="27"/>
    </location>
</feature>
<protein>
    <recommendedName>
        <fullName evidence="5">Peptidase propeptide and YPEB domain-containing protein</fullName>
    </recommendedName>
</protein>
<evidence type="ECO:0000256" key="2">
    <source>
        <dbReference type="SAM" id="SignalP"/>
    </source>
</evidence>
<evidence type="ECO:0000313" key="3">
    <source>
        <dbReference type="EMBL" id="MDU0341089.1"/>
    </source>
</evidence>
<feature type="compositionally biased region" description="Basic and acidic residues" evidence="1">
    <location>
        <begin position="59"/>
        <end position="76"/>
    </location>
</feature>
<keyword evidence="4" id="KW-1185">Reference proteome</keyword>
<proteinExistence type="predicted"/>
<evidence type="ECO:0000313" key="4">
    <source>
        <dbReference type="Proteomes" id="UP001254257"/>
    </source>
</evidence>
<feature type="compositionally biased region" description="Polar residues" evidence="1">
    <location>
        <begin position="47"/>
        <end position="56"/>
    </location>
</feature>
<dbReference type="RefSeq" id="WP_316018923.1">
    <property type="nucleotide sequence ID" value="NZ_JAWDID010000019.1"/>
</dbReference>
<name>A0ABU3S8K9_9HYPH</name>
<organism evidence="3 4">
    <name type="scientific">Bosea rubneri</name>
    <dbReference type="NCBI Taxonomy" id="3075434"/>
    <lineage>
        <taxon>Bacteria</taxon>
        <taxon>Pseudomonadati</taxon>
        <taxon>Pseudomonadota</taxon>
        <taxon>Alphaproteobacteria</taxon>
        <taxon>Hyphomicrobiales</taxon>
        <taxon>Boseaceae</taxon>
        <taxon>Bosea</taxon>
    </lineage>
</organism>
<evidence type="ECO:0008006" key="5">
    <source>
        <dbReference type="Google" id="ProtNLM"/>
    </source>
</evidence>
<feature type="region of interest" description="Disordered" evidence="1">
    <location>
        <begin position="34"/>
        <end position="76"/>
    </location>
</feature>